<evidence type="ECO:0000313" key="3">
    <source>
        <dbReference type="Proteomes" id="UP000323386"/>
    </source>
</evidence>
<evidence type="ECO:0000256" key="1">
    <source>
        <dbReference type="SAM" id="MobiDB-lite"/>
    </source>
</evidence>
<feature type="compositionally biased region" description="Low complexity" evidence="1">
    <location>
        <begin position="49"/>
        <end position="63"/>
    </location>
</feature>
<dbReference type="Proteomes" id="UP000323386">
    <property type="component" value="Unassembled WGS sequence"/>
</dbReference>
<feature type="region of interest" description="Disordered" evidence="1">
    <location>
        <begin position="445"/>
        <end position="468"/>
    </location>
</feature>
<proteinExistence type="predicted"/>
<reference evidence="2 3" key="1">
    <citation type="submission" date="2018-03" db="EMBL/GenBank/DDBJ databases">
        <authorList>
            <person name="Guldener U."/>
        </authorList>
    </citation>
    <scope>NUCLEOTIDE SEQUENCE [LARGE SCALE GENOMIC DNA]</scope>
    <source>
        <strain evidence="2 3">DAOM196992</strain>
    </source>
</reference>
<protein>
    <submittedName>
        <fullName evidence="2">Uncharacterized protein</fullName>
    </submittedName>
</protein>
<gene>
    <name evidence="2" type="ORF">PSFLO_06698</name>
</gene>
<evidence type="ECO:0000313" key="2">
    <source>
        <dbReference type="EMBL" id="SPO41216.1"/>
    </source>
</evidence>
<sequence>MLPTASASSQLRRPLASAATLRRFGAAVPARSTAATRRLHSASPPPRPASLSLSLSSSSPPLPSRQAAARKLLFERSGTGAGRNLAPGSCRPYSSEGGPNQQQVLQSFATPFAQFVYTISRIARMITVSALGIAVVGLGGYEATHQYIEHFAMPHAPASSSVDDPWGWNEQLGEESWSGSGSSGTDRRLGIKGRHAVRSAWMCVHWGGGISPGLILGGAASGSSGLGRTAQSSIAGQRDLHIEDGMVMAMRYLSVALQAAREKGIVLPDIDAVRAGLASSSAPLHIDPTALALESKMASIRERHGSRGATANAIEGYERVFDLLMLSAAAPSQVQSGGDAQSAKLVRLATKIGDLNAAIGQKTEAESWLQKAVELAGAGSSASSLAAASSEAGQETLLATEAAAATGAPSSSAGWWSGWLNRGGSAGAARDAAGTPVAPASVATAESLPAASSPSPSPSPVALGSTTPSATPALTRSLLSSLISLSALYAQRPSSGVDAEWKTSLSHALRLQTDALKLAQLELQRTAPAGDLGAELHTLSVRHLASVLQLHAAETAYALETKFGQASVAAKGSGWFSSPPASSSPSNVVAAAATAAATSGKYARSLTALDEARAESKRVLDALAVAAAAKGKPSKQDGTTAAASLPKLASRWQDKTGLQVFAQRLARDAVRVEQTAEKLQKALGAQA</sequence>
<keyword evidence="3" id="KW-1185">Reference proteome</keyword>
<dbReference type="OrthoDB" id="2524554at2759"/>
<name>A0A5C3FAU0_9BASI</name>
<organism evidence="2 3">
    <name type="scientific">Pseudozyma flocculosa</name>
    <dbReference type="NCBI Taxonomy" id="84751"/>
    <lineage>
        <taxon>Eukaryota</taxon>
        <taxon>Fungi</taxon>
        <taxon>Dikarya</taxon>
        <taxon>Basidiomycota</taxon>
        <taxon>Ustilaginomycotina</taxon>
        <taxon>Ustilaginomycetes</taxon>
        <taxon>Ustilaginales</taxon>
        <taxon>Ustilaginaceae</taxon>
        <taxon>Pseudozyma</taxon>
    </lineage>
</organism>
<dbReference type="EMBL" id="OOIP01000025">
    <property type="protein sequence ID" value="SPO41216.1"/>
    <property type="molecule type" value="Genomic_DNA"/>
</dbReference>
<accession>A0A5C3FAU0</accession>
<feature type="region of interest" description="Disordered" evidence="1">
    <location>
        <begin position="79"/>
        <end position="100"/>
    </location>
</feature>
<feature type="region of interest" description="Disordered" evidence="1">
    <location>
        <begin position="32"/>
        <end position="63"/>
    </location>
</feature>
<dbReference type="AlphaFoldDB" id="A0A5C3FAU0"/>